<evidence type="ECO:0000256" key="3">
    <source>
        <dbReference type="ARBA" id="ARBA00022490"/>
    </source>
</evidence>
<proteinExistence type="predicted"/>
<comment type="subcellular location">
    <subcellularLocation>
        <location evidence="1">Cell projection</location>
        <location evidence="1">Cilium</location>
    </subcellularLocation>
    <subcellularLocation>
        <location evidence="2">Cytoplasm</location>
    </subcellularLocation>
</comment>
<sequence>MKRIYTLLFLCVVACMSLWAQPKISFDMTTKDLGYVLWRTPATVTYQFTNTGDKPLVISNVTTSCGCAKAQWTEEPVPAGGKGKITVVFDAEAIGHFYKDVGVYCNAASLPIYLDFNGEVTADAKNYSFTHPYAIGAIRLTQDELDFKSVNKGDRPVIELLVANTSNKAYSPVLMHLPPYLEAKAEPEKLGRGKTGKILVTLDSEKLPKLGITRASVYLSRFPGDKVGSENEIPVSVALLPDFSKLTEQQKNNPPQITLSAKELEFVDLKPNQKKSQTIVISNTGRSDLNIQDMQVFSMALAVKLKKRVLKPGESTKMKITVLAQNLHRVKGTPRVLMITDDPNQPMITIRVKARLKSSEK</sequence>
<evidence type="ECO:0000313" key="11">
    <source>
        <dbReference type="Proteomes" id="UP000284916"/>
    </source>
</evidence>
<accession>A0A3E4MT56</accession>
<dbReference type="InterPro" id="IPR053879">
    <property type="entry name" value="HYDIN_VesB_CFA65-like_Ig"/>
</dbReference>
<dbReference type="InterPro" id="IPR011467">
    <property type="entry name" value="DUF1573"/>
</dbReference>
<evidence type="ECO:0000256" key="2">
    <source>
        <dbReference type="ARBA" id="ARBA00004496"/>
    </source>
</evidence>
<gene>
    <name evidence="9" type="ORF">DW035_02630</name>
    <name evidence="8" type="ORF">DXD04_12780</name>
</gene>
<feature type="signal peptide" evidence="6">
    <location>
        <begin position="1"/>
        <end position="20"/>
    </location>
</feature>
<evidence type="ECO:0000313" key="8">
    <source>
        <dbReference type="EMBL" id="RGK52938.1"/>
    </source>
</evidence>
<reference evidence="10 11" key="1">
    <citation type="submission" date="2018-08" db="EMBL/GenBank/DDBJ databases">
        <title>A genome reference for cultivated species of the human gut microbiota.</title>
        <authorList>
            <person name="Zou Y."/>
            <person name="Xue W."/>
            <person name="Luo G."/>
        </authorList>
    </citation>
    <scope>NUCLEOTIDE SEQUENCE [LARGE SCALE GENOMIC DNA]</scope>
    <source>
        <strain evidence="9 11">AF39-11</strain>
        <strain evidence="8 10">TF10-3AC</strain>
    </source>
</reference>
<dbReference type="Proteomes" id="UP000284916">
    <property type="component" value="Unassembled WGS sequence"/>
</dbReference>
<dbReference type="RefSeq" id="WP_022054224.1">
    <property type="nucleotide sequence ID" value="NZ_CABOGR010000026.1"/>
</dbReference>
<dbReference type="NCBIfam" id="NF012200">
    <property type="entry name" value="choice_anch_D"/>
    <property type="match status" value="1"/>
</dbReference>
<evidence type="ECO:0000256" key="6">
    <source>
        <dbReference type="SAM" id="SignalP"/>
    </source>
</evidence>
<evidence type="ECO:0000256" key="5">
    <source>
        <dbReference type="ARBA" id="ARBA00023273"/>
    </source>
</evidence>
<dbReference type="EMBL" id="QSQT01000026">
    <property type="protein sequence ID" value="RGK52938.1"/>
    <property type="molecule type" value="Genomic_DNA"/>
</dbReference>
<keyword evidence="4" id="KW-0969">Cilium</keyword>
<dbReference type="Pfam" id="PF22544">
    <property type="entry name" value="HYDIN_VesB_CFA65-like_Ig"/>
    <property type="match status" value="1"/>
</dbReference>
<dbReference type="AlphaFoldDB" id="A0A3E4MT56"/>
<feature type="domain" description="HYDIN/VesB/CFA65-like Ig-like" evidence="7">
    <location>
        <begin position="255"/>
        <end position="354"/>
    </location>
</feature>
<keyword evidence="6" id="KW-0732">Signal</keyword>
<evidence type="ECO:0000313" key="9">
    <source>
        <dbReference type="EMBL" id="RHL18224.1"/>
    </source>
</evidence>
<dbReference type="Proteomes" id="UP000260862">
    <property type="component" value="Unassembled WGS sequence"/>
</dbReference>
<evidence type="ECO:0000259" key="7">
    <source>
        <dbReference type="Pfam" id="PF22544"/>
    </source>
</evidence>
<dbReference type="PANTHER" id="PTHR37833:SF1">
    <property type="entry name" value="SIGNAL PEPTIDE PROTEIN"/>
    <property type="match status" value="1"/>
</dbReference>
<dbReference type="EMBL" id="QROI01000003">
    <property type="protein sequence ID" value="RHL18224.1"/>
    <property type="molecule type" value="Genomic_DNA"/>
</dbReference>
<comment type="caution">
    <text evidence="8">The sequence shown here is derived from an EMBL/GenBank/DDBJ whole genome shotgun (WGS) entry which is preliminary data.</text>
</comment>
<dbReference type="Pfam" id="PF07610">
    <property type="entry name" value="DUF1573"/>
    <property type="match status" value="1"/>
</dbReference>
<keyword evidence="10" id="KW-1185">Reference proteome</keyword>
<evidence type="ECO:0000313" key="10">
    <source>
        <dbReference type="Proteomes" id="UP000260862"/>
    </source>
</evidence>
<organism evidence="8 10">
    <name type="scientific">Phocaeicola plebeius</name>
    <dbReference type="NCBI Taxonomy" id="310297"/>
    <lineage>
        <taxon>Bacteria</taxon>
        <taxon>Pseudomonadati</taxon>
        <taxon>Bacteroidota</taxon>
        <taxon>Bacteroidia</taxon>
        <taxon>Bacteroidales</taxon>
        <taxon>Bacteroidaceae</taxon>
        <taxon>Phocaeicola</taxon>
    </lineage>
</organism>
<keyword evidence="3" id="KW-0963">Cytoplasm</keyword>
<dbReference type="PANTHER" id="PTHR37833">
    <property type="entry name" value="LIPOPROTEIN-RELATED"/>
    <property type="match status" value="1"/>
</dbReference>
<dbReference type="Gene3D" id="2.60.40.10">
    <property type="entry name" value="Immunoglobulins"/>
    <property type="match status" value="3"/>
</dbReference>
<evidence type="ECO:0000256" key="1">
    <source>
        <dbReference type="ARBA" id="ARBA00004138"/>
    </source>
</evidence>
<dbReference type="InterPro" id="IPR013783">
    <property type="entry name" value="Ig-like_fold"/>
</dbReference>
<name>A0A3E4MT56_9BACT</name>
<evidence type="ECO:0000256" key="4">
    <source>
        <dbReference type="ARBA" id="ARBA00023069"/>
    </source>
</evidence>
<keyword evidence="5" id="KW-0966">Cell projection</keyword>
<protein>
    <submittedName>
        <fullName evidence="8">DUF1573 domain-containing protein</fullName>
    </submittedName>
</protein>
<dbReference type="GO" id="GO:0005737">
    <property type="term" value="C:cytoplasm"/>
    <property type="evidence" value="ECO:0007669"/>
    <property type="project" value="UniProtKB-SubCell"/>
</dbReference>
<feature type="chain" id="PRO_5041870846" evidence="6">
    <location>
        <begin position="21"/>
        <end position="361"/>
    </location>
</feature>